<reference evidence="2" key="1">
    <citation type="journal article" date="2020" name="G3 (Bethesda)">
        <title>High-Quality Assemblies for Three Invasive Social Wasps from the &lt;i&gt;Vespula&lt;/i&gt; Genus.</title>
        <authorList>
            <person name="Harrop T.W.R."/>
            <person name="Guhlin J."/>
            <person name="McLaughlin G.M."/>
            <person name="Permina E."/>
            <person name="Stockwell P."/>
            <person name="Gilligan J."/>
            <person name="Le Lec M.F."/>
            <person name="Gruber M.A.M."/>
            <person name="Quinn O."/>
            <person name="Lovegrove M."/>
            <person name="Duncan E.J."/>
            <person name="Remnant E.J."/>
            <person name="Van Eeckhoven J."/>
            <person name="Graham B."/>
            <person name="Knapp R.A."/>
            <person name="Langford K.W."/>
            <person name="Kronenberg Z."/>
            <person name="Press M.O."/>
            <person name="Eacker S.M."/>
            <person name="Wilson-Rankin E.E."/>
            <person name="Purcell J."/>
            <person name="Lester P.J."/>
            <person name="Dearden P.K."/>
        </authorList>
    </citation>
    <scope>NUCLEOTIDE SEQUENCE</scope>
    <source>
        <strain evidence="2">Volc-1</strain>
    </source>
</reference>
<dbReference type="Proteomes" id="UP000600918">
    <property type="component" value="Unassembled WGS sequence"/>
</dbReference>
<comment type="caution">
    <text evidence="2">The sequence shown here is derived from an EMBL/GenBank/DDBJ whole genome shotgun (WGS) entry which is preliminary data.</text>
</comment>
<feature type="compositionally biased region" description="Basic and acidic residues" evidence="1">
    <location>
        <begin position="57"/>
        <end position="71"/>
    </location>
</feature>
<evidence type="ECO:0000313" key="3">
    <source>
        <dbReference type="Proteomes" id="UP000600918"/>
    </source>
</evidence>
<sequence length="108" mass="11972">MKSVHISLSKKTHVGCWRLLILFLGNYETLLNFTTANNPSRGATTTTKEAATLSRQVSEHSHECYRDDARKQQNNSAGSVSTSRTTESGSRYGSYLAVWRIASGSFQI</sequence>
<organism evidence="2 3">
    <name type="scientific">Vespula pensylvanica</name>
    <name type="common">Western yellow jacket</name>
    <name type="synonym">Wasp</name>
    <dbReference type="NCBI Taxonomy" id="30213"/>
    <lineage>
        <taxon>Eukaryota</taxon>
        <taxon>Metazoa</taxon>
        <taxon>Ecdysozoa</taxon>
        <taxon>Arthropoda</taxon>
        <taxon>Hexapoda</taxon>
        <taxon>Insecta</taxon>
        <taxon>Pterygota</taxon>
        <taxon>Neoptera</taxon>
        <taxon>Endopterygota</taxon>
        <taxon>Hymenoptera</taxon>
        <taxon>Apocrita</taxon>
        <taxon>Aculeata</taxon>
        <taxon>Vespoidea</taxon>
        <taxon>Vespidae</taxon>
        <taxon>Vespinae</taxon>
        <taxon>Vespula</taxon>
    </lineage>
</organism>
<evidence type="ECO:0000256" key="1">
    <source>
        <dbReference type="SAM" id="MobiDB-lite"/>
    </source>
</evidence>
<feature type="compositionally biased region" description="Polar residues" evidence="1">
    <location>
        <begin position="38"/>
        <end position="56"/>
    </location>
</feature>
<gene>
    <name evidence="2" type="ORF">H0235_010429</name>
</gene>
<name>A0A834NWW7_VESPE</name>
<keyword evidence="3" id="KW-1185">Reference proteome</keyword>
<feature type="compositionally biased region" description="Polar residues" evidence="1">
    <location>
        <begin position="72"/>
        <end position="91"/>
    </location>
</feature>
<dbReference type="EMBL" id="JACSDY010000009">
    <property type="protein sequence ID" value="KAF7420132.1"/>
    <property type="molecule type" value="Genomic_DNA"/>
</dbReference>
<feature type="region of interest" description="Disordered" evidence="1">
    <location>
        <begin position="38"/>
        <end position="91"/>
    </location>
</feature>
<accession>A0A834NWW7</accession>
<dbReference type="AlphaFoldDB" id="A0A834NWW7"/>
<proteinExistence type="predicted"/>
<protein>
    <submittedName>
        <fullName evidence="2">Uncharacterized protein</fullName>
    </submittedName>
</protein>
<evidence type="ECO:0000313" key="2">
    <source>
        <dbReference type="EMBL" id="KAF7420132.1"/>
    </source>
</evidence>